<dbReference type="InParanoid" id="A0A1Z5KF63"/>
<feature type="region of interest" description="Disordered" evidence="1">
    <location>
        <begin position="170"/>
        <end position="213"/>
    </location>
</feature>
<dbReference type="OrthoDB" id="250548at2759"/>
<feature type="region of interest" description="Disordered" evidence="1">
    <location>
        <begin position="1"/>
        <end position="20"/>
    </location>
</feature>
<comment type="caution">
    <text evidence="2">The sequence shown here is derived from an EMBL/GenBank/DDBJ whole genome shotgun (WGS) entry which is preliminary data.</text>
</comment>
<evidence type="ECO:0000313" key="2">
    <source>
        <dbReference type="EMBL" id="GAX24960.1"/>
    </source>
</evidence>
<keyword evidence="3" id="KW-1185">Reference proteome</keyword>
<protein>
    <submittedName>
        <fullName evidence="2">Uncharacterized protein</fullName>
    </submittedName>
</protein>
<reference evidence="2 3" key="1">
    <citation type="journal article" date="2015" name="Plant Cell">
        <title>Oil accumulation by the oleaginous diatom Fistulifera solaris as revealed by the genome and transcriptome.</title>
        <authorList>
            <person name="Tanaka T."/>
            <person name="Maeda Y."/>
            <person name="Veluchamy A."/>
            <person name="Tanaka M."/>
            <person name="Abida H."/>
            <person name="Marechal E."/>
            <person name="Bowler C."/>
            <person name="Muto M."/>
            <person name="Sunaga Y."/>
            <person name="Tanaka M."/>
            <person name="Yoshino T."/>
            <person name="Taniguchi T."/>
            <person name="Fukuda Y."/>
            <person name="Nemoto M."/>
            <person name="Matsumoto M."/>
            <person name="Wong P.S."/>
            <person name="Aburatani S."/>
            <person name="Fujibuchi W."/>
        </authorList>
    </citation>
    <scope>NUCLEOTIDE SEQUENCE [LARGE SCALE GENOMIC DNA]</scope>
    <source>
        <strain evidence="2 3">JPCC DA0580</strain>
    </source>
</reference>
<dbReference type="InterPro" id="IPR019351">
    <property type="entry name" value="DUF2039"/>
</dbReference>
<name>A0A1Z5KF63_FISSO</name>
<proteinExistence type="predicted"/>
<dbReference type="PANTHER" id="PTHR22876">
    <property type="entry name" value="ZGC:101016"/>
    <property type="match status" value="1"/>
</dbReference>
<dbReference type="EMBL" id="BDSP01000218">
    <property type="protein sequence ID" value="GAX24960.1"/>
    <property type="molecule type" value="Genomic_DNA"/>
</dbReference>
<evidence type="ECO:0000313" key="3">
    <source>
        <dbReference type="Proteomes" id="UP000198406"/>
    </source>
</evidence>
<dbReference type="Proteomes" id="UP000198406">
    <property type="component" value="Unassembled WGS sequence"/>
</dbReference>
<evidence type="ECO:0000256" key="1">
    <source>
        <dbReference type="SAM" id="MobiDB-lite"/>
    </source>
</evidence>
<dbReference type="PANTHER" id="PTHR22876:SF5">
    <property type="entry name" value="CHROMOSOME 9 OPEN READING FRAME 85"/>
    <property type="match status" value="1"/>
</dbReference>
<dbReference type="AlphaFoldDB" id="A0A1Z5KF63"/>
<feature type="compositionally biased region" description="Acidic residues" evidence="1">
    <location>
        <begin position="184"/>
        <end position="205"/>
    </location>
</feature>
<organism evidence="2 3">
    <name type="scientific">Fistulifera solaris</name>
    <name type="common">Oleaginous diatom</name>
    <dbReference type="NCBI Taxonomy" id="1519565"/>
    <lineage>
        <taxon>Eukaryota</taxon>
        <taxon>Sar</taxon>
        <taxon>Stramenopiles</taxon>
        <taxon>Ochrophyta</taxon>
        <taxon>Bacillariophyta</taxon>
        <taxon>Bacillariophyceae</taxon>
        <taxon>Bacillariophycidae</taxon>
        <taxon>Naviculales</taxon>
        <taxon>Naviculaceae</taxon>
        <taxon>Fistulifera</taxon>
    </lineage>
</organism>
<dbReference type="Pfam" id="PF10217">
    <property type="entry name" value="DUF2039"/>
    <property type="match status" value="1"/>
</dbReference>
<accession>A0A1Z5KF63</accession>
<gene>
    <name evidence="2" type="ORF">FisN_2Lh236</name>
</gene>
<sequence length="245" mass="27835">MPQDQAVKKKKKGHAPVHQNKFAFHHNPKSKKTAAILASPIQHVCRRCHEKIEWKKQYRKYKPLTAPAKCNHCGNRNVKAAYHTICESCTRSSPQSLALLEQWNNHRPDIAADDDETAVTASARTYYRACAMCVKEPAIRSLADQEEDTPEPTGRKLKLREIKTLERQEERALAAKRKKKKKDDDEDDDDDDLDESDKDMSDTEDPFLQAVGGADKLLTGDAYQNMLLQREQGIMQIDSSTDMAT</sequence>